<dbReference type="CDD" id="cd07379">
    <property type="entry name" value="MPP_239FB"/>
    <property type="match status" value="1"/>
</dbReference>
<feature type="compositionally biased region" description="Basic and acidic residues" evidence="1">
    <location>
        <begin position="406"/>
        <end position="419"/>
    </location>
</feature>
<dbReference type="GO" id="GO:0016787">
    <property type="term" value="F:hydrolase activity"/>
    <property type="evidence" value="ECO:0007669"/>
    <property type="project" value="InterPro"/>
</dbReference>
<gene>
    <name evidence="3" type="ORF">NGATSA_3006100</name>
</gene>
<feature type="non-terminal residue" evidence="3">
    <location>
        <position position="426"/>
    </location>
</feature>
<evidence type="ECO:0000256" key="1">
    <source>
        <dbReference type="SAM" id="MobiDB-lite"/>
    </source>
</evidence>
<evidence type="ECO:0000313" key="3">
    <source>
        <dbReference type="EMBL" id="AFJ69254.1"/>
    </source>
</evidence>
<dbReference type="InterPro" id="IPR029052">
    <property type="entry name" value="Metallo-depent_PP-like"/>
</dbReference>
<accession>I2CQS1</accession>
<organism evidence="3">
    <name type="scientific">Nannochloropsis gaditana (strain CCMP526)</name>
    <name type="common">Green microalga</name>
    <name type="synonym">Microchloropsis gaditana</name>
    <dbReference type="NCBI Taxonomy" id="1093141"/>
    <lineage>
        <taxon>Eukaryota</taxon>
        <taxon>Sar</taxon>
        <taxon>Stramenopiles</taxon>
        <taxon>Ochrophyta</taxon>
        <taxon>Eustigmatophyceae</taxon>
        <taxon>Eustigmatales</taxon>
        <taxon>Monodopsidaceae</taxon>
        <taxon>Nannochloropsis</taxon>
    </lineage>
</organism>
<reference evidence="3" key="2">
    <citation type="journal article" date="2012" name="Nat. Commun.">
        <title>Draft genome sequence and genetic transformation of the oleaginous alga Nannochloropis gaditana.</title>
        <authorList>
            <person name="Radakovits R."/>
            <person name="Jinkerson R.E."/>
            <person name="Fuerstenberg S.I."/>
            <person name="Tae H."/>
            <person name="Settlage R.E."/>
            <person name="Boore J.L."/>
            <person name="Posewitz M.C."/>
        </authorList>
    </citation>
    <scope>NUCLEOTIDE SEQUENCE</scope>
    <source>
        <strain evidence="3">CCMP526</strain>
    </source>
</reference>
<dbReference type="AlphaFoldDB" id="I2CQS1"/>
<protein>
    <submittedName>
        <fullName evidence="3">Metallophosphoesterase domain-containing protein 1</fullName>
    </submittedName>
</protein>
<dbReference type="Pfam" id="PF00149">
    <property type="entry name" value="Metallophos"/>
    <property type="match status" value="1"/>
</dbReference>
<dbReference type="Gene3D" id="3.60.21.10">
    <property type="match status" value="1"/>
</dbReference>
<dbReference type="PANTHER" id="PTHR12905:SF0">
    <property type="entry name" value="CALCINEURIN-LIKE PHOSPHOESTERASE DOMAIN-CONTAINING PROTEIN"/>
    <property type="match status" value="1"/>
</dbReference>
<dbReference type="SUPFAM" id="SSF56300">
    <property type="entry name" value="Metallo-dependent phosphatases"/>
    <property type="match status" value="1"/>
</dbReference>
<sequence>MVWRAGGGGPIRRCIGSTGNLHSYTYQSQDTAITGTSMSVETRELAHSPIPIFRAGTPPVQARQAPGFCSTSPGAFYKIITPPMNSPRGEPVSLPPFERDWDEDVVRIVCISDTHSRHDALLRDPSLLPAGDVLIHAGDFTTTGTLPQMENFRDFLRALPYAHKVVVAGNHDITLHEDFYEEIGEERFHKNRPDGPYFPASIRRMFRALESEANVSYLENESLELLGLTFWGTPWTPEYGCWAFNYQPEGDFCRELYDSVPANTDILITHGPPSGVGDLTVKGIRAGCPVLLHQVRERIRPRLHVFGHIHEGFGAYQDERGQHYLNASTSTIQYRPINPPVVLDVPLDRRLPIRWVSVPALEVTHLDLSDGPPRSHPVVGDAFPSSLPSLALFPRSRSCHTSGSESRGRECGRVEERIRTGAGRAG</sequence>
<reference evidence="3" key="1">
    <citation type="journal article" date="2012" name="Bioengineered">
        <title>Additional insights into the genome of the oleaginous model alga Nannochloropsis gaditana.</title>
        <authorList>
            <person name="Jinkerson R.E."/>
            <person name="Radakovits R."/>
            <person name="Posewitz M.C."/>
        </authorList>
    </citation>
    <scope>NUCLEOTIDE SEQUENCE</scope>
    <source>
        <strain evidence="3">CCMP526</strain>
    </source>
</reference>
<dbReference type="InterPro" id="IPR051693">
    <property type="entry name" value="UPF0046_metallophosphoest"/>
</dbReference>
<dbReference type="InterPro" id="IPR004843">
    <property type="entry name" value="Calcineurin-like_PHP"/>
</dbReference>
<name>I2CQS1_NANGC</name>
<dbReference type="EMBL" id="JU980191">
    <property type="protein sequence ID" value="AFJ69254.1"/>
    <property type="molecule type" value="mRNA"/>
</dbReference>
<dbReference type="PANTHER" id="PTHR12905">
    <property type="entry name" value="METALLOPHOSPHOESTERASE"/>
    <property type="match status" value="1"/>
</dbReference>
<evidence type="ECO:0000259" key="2">
    <source>
        <dbReference type="Pfam" id="PF00149"/>
    </source>
</evidence>
<proteinExistence type="evidence at transcript level"/>
<feature type="domain" description="Calcineurin-like phosphoesterase" evidence="2">
    <location>
        <begin position="107"/>
        <end position="311"/>
    </location>
</feature>
<feature type="region of interest" description="Disordered" evidence="1">
    <location>
        <begin position="397"/>
        <end position="426"/>
    </location>
</feature>